<gene>
    <name evidence="1" type="ORF">ECPE_LOCUS10222</name>
</gene>
<dbReference type="WBParaSite" id="ECPE_0001025401-mRNA-1">
    <property type="protein sequence ID" value="ECPE_0001025401-mRNA-1"/>
    <property type="gene ID" value="ECPE_0001025401"/>
</dbReference>
<sequence>MFIVHPRFLKYAVRAEHNRGLRPIAAFHVMNTIFIRLLDSAMPLAMHAPITSHLQHLIVQCSSNVGDMKASSVKLQVNGDNVFKRRVLLYSQPEGVLKALQKMEQDCV</sequence>
<accession>A0A183ATD7</accession>
<evidence type="ECO:0000313" key="1">
    <source>
        <dbReference type="EMBL" id="VDP86696.1"/>
    </source>
</evidence>
<dbReference type="AlphaFoldDB" id="A0A183ATD7"/>
<evidence type="ECO:0000313" key="2">
    <source>
        <dbReference type="Proteomes" id="UP000272942"/>
    </source>
</evidence>
<organism evidence="3">
    <name type="scientific">Echinostoma caproni</name>
    <dbReference type="NCBI Taxonomy" id="27848"/>
    <lineage>
        <taxon>Eukaryota</taxon>
        <taxon>Metazoa</taxon>
        <taxon>Spiralia</taxon>
        <taxon>Lophotrochozoa</taxon>
        <taxon>Platyhelminthes</taxon>
        <taxon>Trematoda</taxon>
        <taxon>Digenea</taxon>
        <taxon>Plagiorchiida</taxon>
        <taxon>Echinostomata</taxon>
        <taxon>Echinostomatoidea</taxon>
        <taxon>Echinostomatidae</taxon>
        <taxon>Echinostoma</taxon>
    </lineage>
</organism>
<proteinExistence type="predicted"/>
<reference evidence="1 2" key="2">
    <citation type="submission" date="2018-11" db="EMBL/GenBank/DDBJ databases">
        <authorList>
            <consortium name="Pathogen Informatics"/>
        </authorList>
    </citation>
    <scope>NUCLEOTIDE SEQUENCE [LARGE SCALE GENOMIC DNA]</scope>
    <source>
        <strain evidence="1 2">Egypt</strain>
    </source>
</reference>
<evidence type="ECO:0000313" key="3">
    <source>
        <dbReference type="WBParaSite" id="ECPE_0001025401-mRNA-1"/>
    </source>
</evidence>
<protein>
    <submittedName>
        <fullName evidence="3">COMM domain-containing protein</fullName>
    </submittedName>
</protein>
<dbReference type="OrthoDB" id="7392557at2759"/>
<dbReference type="Proteomes" id="UP000272942">
    <property type="component" value="Unassembled WGS sequence"/>
</dbReference>
<dbReference type="EMBL" id="UZAN01048700">
    <property type="protein sequence ID" value="VDP86696.1"/>
    <property type="molecule type" value="Genomic_DNA"/>
</dbReference>
<reference evidence="3" key="1">
    <citation type="submission" date="2016-06" db="UniProtKB">
        <authorList>
            <consortium name="WormBaseParasite"/>
        </authorList>
    </citation>
    <scope>IDENTIFICATION</scope>
</reference>
<keyword evidence="2" id="KW-1185">Reference proteome</keyword>
<name>A0A183ATD7_9TREM</name>